<dbReference type="GO" id="GO:0005770">
    <property type="term" value="C:late endosome"/>
    <property type="evidence" value="ECO:0007669"/>
    <property type="project" value="TreeGrafter"/>
</dbReference>
<dbReference type="GeneTree" id="ENSGT00390000013749"/>
<dbReference type="Ensembl" id="ENSPKIT00000025518.1">
    <property type="protein sequence ID" value="ENSPKIP00000001596.1"/>
    <property type="gene ID" value="ENSPKIG00000019831.1"/>
</dbReference>
<evidence type="ECO:0000313" key="8">
    <source>
        <dbReference type="Ensembl" id="ENSPKIP00000001596.1"/>
    </source>
</evidence>
<dbReference type="PANTHER" id="PTHR31592:SF1">
    <property type="entry name" value="TRANSMEMBRANE PROTEIN 192"/>
    <property type="match status" value="1"/>
</dbReference>
<dbReference type="AlphaFoldDB" id="A0A3B3Q878"/>
<protein>
    <recommendedName>
        <fullName evidence="3">Transmembrane protein 192</fullName>
    </recommendedName>
</protein>
<feature type="transmembrane region" description="Helical" evidence="7">
    <location>
        <begin position="147"/>
        <end position="167"/>
    </location>
</feature>
<sequence>MACRMDSAGRRPVIHNSATEITQSIEDDPLVDGPLISPDALDAEIKSEFHKLPTSWVALLLLFIHVIFVCLSVVLAVYCSILEDVIHQCHRYLQDFHSQTVIIFAKVSLWLLFVAFERFVQYQHKRVRGRGYLHFYRSTRSMKRLPLLVHSAGNATVMLVLSTQLSLPSAGHMYTYLLLGVLGLELLFSIPCLLAYTVKVVNFNKEKPSPDVCQEERMHAYSGPGSIIDTETGFREGSNLDEVVEKQADLIEYLKQHNSLLSKRILSLTSQQIRD</sequence>
<comment type="similarity">
    <text evidence="2">Belongs to the TMEM192 family.</text>
</comment>
<evidence type="ECO:0000313" key="9">
    <source>
        <dbReference type="Proteomes" id="UP000261540"/>
    </source>
</evidence>
<evidence type="ECO:0000256" key="7">
    <source>
        <dbReference type="SAM" id="Phobius"/>
    </source>
</evidence>
<keyword evidence="6 7" id="KW-0472">Membrane</keyword>
<keyword evidence="4 7" id="KW-0812">Transmembrane</keyword>
<reference evidence="8" key="1">
    <citation type="submission" date="2025-08" db="UniProtKB">
        <authorList>
            <consortium name="Ensembl"/>
        </authorList>
    </citation>
    <scope>IDENTIFICATION</scope>
</reference>
<evidence type="ECO:0000256" key="6">
    <source>
        <dbReference type="ARBA" id="ARBA00023136"/>
    </source>
</evidence>
<dbReference type="Proteomes" id="UP000261540">
    <property type="component" value="Unplaced"/>
</dbReference>
<dbReference type="CTD" id="201931"/>
<proteinExistence type="inferred from homology"/>
<keyword evidence="5 7" id="KW-1133">Transmembrane helix</keyword>
<dbReference type="PANTHER" id="PTHR31592">
    <property type="entry name" value="TRANSMEMBRANE PROTEIN 192"/>
    <property type="match status" value="1"/>
</dbReference>
<accession>A0A3B3Q878</accession>
<evidence type="ECO:0000256" key="1">
    <source>
        <dbReference type="ARBA" id="ARBA00004141"/>
    </source>
</evidence>
<feature type="transmembrane region" description="Helical" evidence="7">
    <location>
        <begin position="56"/>
        <end position="81"/>
    </location>
</feature>
<dbReference type="InterPro" id="IPR029399">
    <property type="entry name" value="TMEM192"/>
</dbReference>
<dbReference type="STRING" id="1676925.ENSPKIP00000001596"/>
<comment type="subcellular location">
    <subcellularLocation>
        <location evidence="1">Membrane</location>
        <topology evidence="1">Multi-pass membrane protein</topology>
    </subcellularLocation>
</comment>
<feature type="transmembrane region" description="Helical" evidence="7">
    <location>
        <begin position="101"/>
        <end position="120"/>
    </location>
</feature>
<feature type="transmembrane region" description="Helical" evidence="7">
    <location>
        <begin position="173"/>
        <end position="198"/>
    </location>
</feature>
<reference evidence="8" key="2">
    <citation type="submission" date="2025-09" db="UniProtKB">
        <authorList>
            <consortium name="Ensembl"/>
        </authorList>
    </citation>
    <scope>IDENTIFICATION</scope>
</reference>
<evidence type="ECO:0000256" key="5">
    <source>
        <dbReference type="ARBA" id="ARBA00022989"/>
    </source>
</evidence>
<organism evidence="8 9">
    <name type="scientific">Paramormyrops kingsleyae</name>
    <dbReference type="NCBI Taxonomy" id="1676925"/>
    <lineage>
        <taxon>Eukaryota</taxon>
        <taxon>Metazoa</taxon>
        <taxon>Chordata</taxon>
        <taxon>Craniata</taxon>
        <taxon>Vertebrata</taxon>
        <taxon>Euteleostomi</taxon>
        <taxon>Actinopterygii</taxon>
        <taxon>Neopterygii</taxon>
        <taxon>Teleostei</taxon>
        <taxon>Osteoglossocephala</taxon>
        <taxon>Osteoglossomorpha</taxon>
        <taxon>Osteoglossiformes</taxon>
        <taxon>Mormyridae</taxon>
        <taxon>Paramormyrops</taxon>
    </lineage>
</organism>
<name>A0A3B3Q878_9TELE</name>
<evidence type="ECO:0000256" key="4">
    <source>
        <dbReference type="ARBA" id="ARBA00022692"/>
    </source>
</evidence>
<evidence type="ECO:0000256" key="2">
    <source>
        <dbReference type="ARBA" id="ARBA00006314"/>
    </source>
</evidence>
<dbReference type="GO" id="GO:0005765">
    <property type="term" value="C:lysosomal membrane"/>
    <property type="evidence" value="ECO:0007669"/>
    <property type="project" value="TreeGrafter"/>
</dbReference>
<dbReference type="Pfam" id="PF14802">
    <property type="entry name" value="TMEM192"/>
    <property type="match status" value="1"/>
</dbReference>
<keyword evidence="9" id="KW-1185">Reference proteome</keyword>
<evidence type="ECO:0000256" key="3">
    <source>
        <dbReference type="ARBA" id="ARBA00014635"/>
    </source>
</evidence>